<accession>A0A4S4M0Y0</accession>
<dbReference type="OrthoDB" id="3225366at2759"/>
<feature type="transmembrane region" description="Helical" evidence="2">
    <location>
        <begin position="722"/>
        <end position="747"/>
    </location>
</feature>
<evidence type="ECO:0000313" key="3">
    <source>
        <dbReference type="EMBL" id="THH18654.1"/>
    </source>
</evidence>
<dbReference type="AlphaFoldDB" id="A0A4S4M0Y0"/>
<keyword evidence="4" id="KW-1185">Reference proteome</keyword>
<keyword evidence="2" id="KW-1133">Transmembrane helix</keyword>
<feature type="compositionally biased region" description="Polar residues" evidence="1">
    <location>
        <begin position="398"/>
        <end position="413"/>
    </location>
</feature>
<proteinExistence type="predicted"/>
<reference evidence="3 4" key="1">
    <citation type="submission" date="2019-02" db="EMBL/GenBank/DDBJ databases">
        <title>Genome sequencing of the rare red list fungi Bondarzewia mesenterica.</title>
        <authorList>
            <person name="Buettner E."/>
            <person name="Kellner H."/>
        </authorList>
    </citation>
    <scope>NUCLEOTIDE SEQUENCE [LARGE SCALE GENOMIC DNA]</scope>
    <source>
        <strain evidence="3 4">DSM 108281</strain>
    </source>
</reference>
<name>A0A4S4M0Y0_9AGAM</name>
<gene>
    <name evidence="3" type="ORF">EW146_g2379</name>
</gene>
<feature type="transmembrane region" description="Helical" evidence="2">
    <location>
        <begin position="821"/>
        <end position="840"/>
    </location>
</feature>
<organism evidence="3 4">
    <name type="scientific">Bondarzewia mesenterica</name>
    <dbReference type="NCBI Taxonomy" id="1095465"/>
    <lineage>
        <taxon>Eukaryota</taxon>
        <taxon>Fungi</taxon>
        <taxon>Dikarya</taxon>
        <taxon>Basidiomycota</taxon>
        <taxon>Agaricomycotina</taxon>
        <taxon>Agaricomycetes</taxon>
        <taxon>Russulales</taxon>
        <taxon>Bondarzewiaceae</taxon>
        <taxon>Bondarzewia</taxon>
    </lineage>
</organism>
<feature type="compositionally biased region" description="Polar residues" evidence="1">
    <location>
        <begin position="455"/>
        <end position="479"/>
    </location>
</feature>
<feature type="region of interest" description="Disordered" evidence="1">
    <location>
        <begin position="355"/>
        <end position="418"/>
    </location>
</feature>
<keyword evidence="2" id="KW-0472">Membrane</keyword>
<feature type="compositionally biased region" description="Polar residues" evidence="1">
    <location>
        <begin position="380"/>
        <end position="390"/>
    </location>
</feature>
<comment type="caution">
    <text evidence="3">The sequence shown here is derived from an EMBL/GenBank/DDBJ whole genome shotgun (WGS) entry which is preliminary data.</text>
</comment>
<evidence type="ECO:0000256" key="1">
    <source>
        <dbReference type="SAM" id="MobiDB-lite"/>
    </source>
</evidence>
<evidence type="ECO:0000313" key="4">
    <source>
        <dbReference type="Proteomes" id="UP000310158"/>
    </source>
</evidence>
<evidence type="ECO:0000256" key="2">
    <source>
        <dbReference type="SAM" id="Phobius"/>
    </source>
</evidence>
<feature type="transmembrane region" description="Helical" evidence="2">
    <location>
        <begin position="791"/>
        <end position="814"/>
    </location>
</feature>
<feature type="compositionally biased region" description="Polar residues" evidence="1">
    <location>
        <begin position="492"/>
        <end position="511"/>
    </location>
</feature>
<protein>
    <submittedName>
        <fullName evidence="3">Uncharacterized protein</fullName>
    </submittedName>
</protein>
<dbReference type="EMBL" id="SGPL01000069">
    <property type="protein sequence ID" value="THH18654.1"/>
    <property type="molecule type" value="Genomic_DNA"/>
</dbReference>
<dbReference type="Proteomes" id="UP000310158">
    <property type="component" value="Unassembled WGS sequence"/>
</dbReference>
<keyword evidence="2" id="KW-0812">Transmembrane</keyword>
<feature type="region of interest" description="Disordered" evidence="1">
    <location>
        <begin position="455"/>
        <end position="525"/>
    </location>
</feature>
<sequence length="844" mass="93827">MAAIAIEDMHRSLRSSARCIKSIGRAHQQQSIEIIKICRSFITRVVSVEYSGVHEKALSRTVEAVENAVAAAATTGGHGSKDTDSKISSAEEKLCEYVETCNSSTMSYYDDEMAGNHDTQIKIKKLLEDARRHDEQSMNKFRSISQRAKRILPCTKATTKYDLVFLQMFISEIKTDYRIPMVFDRDASLEQILWIITARPKLLEPLRITLDRNPQFYRALHETPSLYGHDFTLKALTATSFKETSSEKLYIILNGKSRVFFECGESPRTFTNIWSLRSDDTTRIILRDVRGTLEAAERVGKSITSTPHIWNCGGSSSILNERIFDWMGMLSKALNEGDGVQWLVRAHSSNVVPGNKWKRWSSRHPPSWESSESALARGSDATTMHSTGTHDSGVFRTTGDTPSSPDNRQSLGVTQGGKFRIRLNGSKIRFPEENFKASLSIAGYSSVANSSVTIHPSNANSSHSEETPASSRSTEQYAEQGQRRGGGVDPNGSVSNSIQPTTAQPHATQASGKAPVASQCSPMPSLPAPTRKSWFEKLKKLHASDVNFGNLLDVIQRYAAPVIMSYRYSIHARPSYYKSIFNFVRDRALDDALIFKLWRLDIYPHMREHGETLKPRVARSLSWQISSCMCPGSTLNASSLPLHLKTFLPPIHMPQNLLTDITYDLPPALQSLQKCWLSTLQSAATVSSIFAAVEAQLLVLVKSATTSPSPDSQPQIDPSRPMVKALLIFTYIPLLLSLSVSISSLVLTDEIGGLPFRAARKNNLPLTGKIEESSFDLLKRYGVRKSWGWVMWHWFLSLLLTFFSTLIQVSVYACITESTEVKVISLIAATVAVVPLLHFLPLGG</sequence>